<dbReference type="SMART" id="SM00382">
    <property type="entry name" value="AAA"/>
    <property type="match status" value="1"/>
</dbReference>
<dbReference type="SUPFAM" id="SSF52540">
    <property type="entry name" value="P-loop containing nucleoside triphosphate hydrolases"/>
    <property type="match status" value="1"/>
</dbReference>
<keyword evidence="3" id="KW-0963">Cytoplasm</keyword>
<accession>A0A9E4TR41</accession>
<dbReference type="Gene3D" id="3.40.50.12240">
    <property type="match status" value="1"/>
</dbReference>
<evidence type="ECO:0000256" key="7">
    <source>
        <dbReference type="ARBA" id="ARBA00022967"/>
    </source>
</evidence>
<keyword evidence="6" id="KW-0653">Protein transport</keyword>
<dbReference type="PANTHER" id="PTHR15184">
    <property type="entry name" value="ATP SYNTHASE"/>
    <property type="match status" value="1"/>
</dbReference>
<dbReference type="EMBL" id="JAEPCR010000005">
    <property type="protein sequence ID" value="MCG7977049.1"/>
    <property type="molecule type" value="Genomic_DNA"/>
</dbReference>
<evidence type="ECO:0000259" key="10">
    <source>
        <dbReference type="SMART" id="SM00382"/>
    </source>
</evidence>
<dbReference type="AlphaFoldDB" id="A0A9E4TR41"/>
<dbReference type="Pfam" id="PF18269">
    <property type="entry name" value="T3SS_ATPase_C"/>
    <property type="match status" value="1"/>
</dbReference>
<dbReference type="InterPro" id="IPR000194">
    <property type="entry name" value="ATPase_F1/V1/A1_a/bsu_nucl-bd"/>
</dbReference>
<dbReference type="NCBIfam" id="TIGR01026">
    <property type="entry name" value="fliI_yscN"/>
    <property type="match status" value="1"/>
</dbReference>
<evidence type="ECO:0000256" key="4">
    <source>
        <dbReference type="ARBA" id="ARBA00022741"/>
    </source>
</evidence>
<name>A0A9E4TR41_9GAMM</name>
<dbReference type="InterPro" id="IPR003593">
    <property type="entry name" value="AAA+_ATPase"/>
</dbReference>
<reference evidence="11" key="1">
    <citation type="journal article" date="2021" name="Proc. Natl. Acad. Sci. U.S.A.">
        <title>Global biogeography of chemosynthetic symbionts reveals both localized and globally distributed symbiont groups. .</title>
        <authorList>
            <person name="Osvatic J.T."/>
            <person name="Wilkins L.G.E."/>
            <person name="Leibrecht L."/>
            <person name="Leray M."/>
            <person name="Zauner S."/>
            <person name="Polzin J."/>
            <person name="Camacho Y."/>
            <person name="Gros O."/>
            <person name="van Gils J.A."/>
            <person name="Eisen J.A."/>
            <person name="Petersen J.M."/>
            <person name="Yuen B."/>
        </authorList>
    </citation>
    <scope>NUCLEOTIDE SEQUENCE</scope>
    <source>
        <strain evidence="11">MAGclacostrist055</strain>
    </source>
</reference>
<dbReference type="FunFam" id="3.40.50.12240:FF:000002">
    <property type="entry name" value="Flagellum-specific ATP synthase FliI"/>
    <property type="match status" value="1"/>
</dbReference>
<dbReference type="InterPro" id="IPR050053">
    <property type="entry name" value="ATPase_alpha/beta_chains"/>
</dbReference>
<evidence type="ECO:0000256" key="1">
    <source>
        <dbReference type="ARBA" id="ARBA00004496"/>
    </source>
</evidence>
<evidence type="ECO:0000256" key="5">
    <source>
        <dbReference type="ARBA" id="ARBA00022840"/>
    </source>
</evidence>
<dbReference type="CDD" id="cd01136">
    <property type="entry name" value="ATPase_flagellum-secretory_path_III"/>
    <property type="match status" value="1"/>
</dbReference>
<dbReference type="Pfam" id="PF02874">
    <property type="entry name" value="ATP-synt_ab_N"/>
    <property type="match status" value="1"/>
</dbReference>
<dbReference type="GO" id="GO:0008564">
    <property type="term" value="F:protein-exporting ATPase activity"/>
    <property type="evidence" value="ECO:0007669"/>
    <property type="project" value="UniProtKB-EC"/>
</dbReference>
<sequence>MTTSLQPYLQAIKTTEFVRRTGRIAHFYGLVLESNGPEAFHGERCEIYPTPHGKPIPAEVIGIKDGKVLLMTYGETRGIGIGSDVIATGKAVDVPVGKSLLGRVIDAFGRPLDGKQAPVLRESYPLYAEPLNPLLRPRIDSILETGVRAVDTTLTVGRGQRVGIFAGSGVGKSTLLGMIARQMDADVNVIALIGERGREVLDFIELNLGETGLARSVVVVATSDQPALVRAHAAFAATAIAEYFRDQGQDVVLTMDSITRFAMAQREIGLAAGEPPTARGYTPSVFALLPRLLERGGTSKEGGSITAFYTVLVEGDDINDPVSDSLRAILDGTIVLSRELANRGHYPSIDLLHSNSRLFMHLTDKGEREDVQALIELLSSYDSSRDMVEIGAYREGSNPLLDRAIGRMDQINAFLRQDVDETGDRAEAYRRLHKIVATEVE</sequence>
<dbReference type="PANTHER" id="PTHR15184:SF9">
    <property type="entry name" value="SPI-1 TYPE 3 SECRETION SYSTEM ATPASE"/>
    <property type="match status" value="1"/>
</dbReference>
<dbReference type="Pfam" id="PF00006">
    <property type="entry name" value="ATP-synt_ab"/>
    <property type="match status" value="1"/>
</dbReference>
<comment type="subcellular location">
    <subcellularLocation>
        <location evidence="1">Cytoplasm</location>
    </subcellularLocation>
</comment>
<protein>
    <recommendedName>
        <fullName evidence="9">protein-secreting ATPase</fullName>
        <ecNumber evidence="9">7.4.2.8</ecNumber>
    </recommendedName>
</protein>
<dbReference type="InterPro" id="IPR040627">
    <property type="entry name" value="T3SS_ATPase_C"/>
</dbReference>
<keyword evidence="5" id="KW-0067">ATP-binding</keyword>
<dbReference type="GO" id="GO:0030254">
    <property type="term" value="P:protein secretion by the type III secretion system"/>
    <property type="evidence" value="ECO:0007669"/>
    <property type="project" value="InterPro"/>
</dbReference>
<dbReference type="EC" id="7.4.2.8" evidence="9"/>
<evidence type="ECO:0000256" key="3">
    <source>
        <dbReference type="ARBA" id="ARBA00022490"/>
    </source>
</evidence>
<evidence type="ECO:0000256" key="9">
    <source>
        <dbReference type="ARBA" id="ARBA00024382"/>
    </source>
</evidence>
<dbReference type="CDD" id="cd18117">
    <property type="entry name" value="ATP-synt_flagellum-secretory_path_III_N"/>
    <property type="match status" value="1"/>
</dbReference>
<evidence type="ECO:0000313" key="12">
    <source>
        <dbReference type="Proteomes" id="UP000886674"/>
    </source>
</evidence>
<keyword evidence="2" id="KW-0813">Transport</keyword>
<evidence type="ECO:0000313" key="11">
    <source>
        <dbReference type="EMBL" id="MCG7977049.1"/>
    </source>
</evidence>
<dbReference type="GO" id="GO:0005524">
    <property type="term" value="F:ATP binding"/>
    <property type="evidence" value="ECO:0007669"/>
    <property type="project" value="UniProtKB-KW"/>
</dbReference>
<dbReference type="Proteomes" id="UP000886674">
    <property type="component" value="Unassembled WGS sequence"/>
</dbReference>
<organism evidence="11 12">
    <name type="scientific">Candidatus Thiodiazotropha taylori</name>
    <dbReference type="NCBI Taxonomy" id="2792791"/>
    <lineage>
        <taxon>Bacteria</taxon>
        <taxon>Pseudomonadati</taxon>
        <taxon>Pseudomonadota</taxon>
        <taxon>Gammaproteobacteria</taxon>
        <taxon>Chromatiales</taxon>
        <taxon>Sedimenticolaceae</taxon>
        <taxon>Candidatus Thiodiazotropha</taxon>
    </lineage>
</organism>
<dbReference type="GO" id="GO:0016887">
    <property type="term" value="F:ATP hydrolysis activity"/>
    <property type="evidence" value="ECO:0007669"/>
    <property type="project" value="InterPro"/>
</dbReference>
<gene>
    <name evidence="11" type="ORF">JAY77_02730</name>
</gene>
<keyword evidence="4" id="KW-0547">Nucleotide-binding</keyword>
<evidence type="ECO:0000256" key="6">
    <source>
        <dbReference type="ARBA" id="ARBA00022927"/>
    </source>
</evidence>
<proteinExistence type="inferred from homology"/>
<evidence type="ECO:0000256" key="2">
    <source>
        <dbReference type="ARBA" id="ARBA00022448"/>
    </source>
</evidence>
<keyword evidence="7" id="KW-1278">Translocase</keyword>
<dbReference type="GO" id="GO:0030257">
    <property type="term" value="C:type III protein secretion system complex"/>
    <property type="evidence" value="ECO:0007669"/>
    <property type="project" value="InterPro"/>
</dbReference>
<dbReference type="InterPro" id="IPR004100">
    <property type="entry name" value="ATPase_F1/V1/A1_a/bsu_N"/>
</dbReference>
<dbReference type="GO" id="GO:0005737">
    <property type="term" value="C:cytoplasm"/>
    <property type="evidence" value="ECO:0007669"/>
    <property type="project" value="UniProtKB-SubCell"/>
</dbReference>
<comment type="similarity">
    <text evidence="8">Belongs to the ATPase alpha/beta chains family. T3SS ATPase subfamily.</text>
</comment>
<dbReference type="InterPro" id="IPR005714">
    <property type="entry name" value="ATPase_T3SS_FliI/YscN"/>
</dbReference>
<dbReference type="GO" id="GO:0046933">
    <property type="term" value="F:proton-transporting ATP synthase activity, rotational mechanism"/>
    <property type="evidence" value="ECO:0007669"/>
    <property type="project" value="TreeGrafter"/>
</dbReference>
<evidence type="ECO:0000256" key="8">
    <source>
        <dbReference type="ARBA" id="ARBA00024342"/>
    </source>
</evidence>
<feature type="domain" description="AAA+ ATPase" evidence="10">
    <location>
        <begin position="158"/>
        <end position="340"/>
    </location>
</feature>
<dbReference type="InterPro" id="IPR027417">
    <property type="entry name" value="P-loop_NTPase"/>
</dbReference>
<comment type="caution">
    <text evidence="11">The sequence shown here is derived from an EMBL/GenBank/DDBJ whole genome shotgun (WGS) entry which is preliminary data.</text>
</comment>